<dbReference type="OrthoDB" id="9783154at2"/>
<keyword evidence="6" id="KW-1185">Reference proteome</keyword>
<protein>
    <submittedName>
        <fullName evidence="5">Choline-sulfatase</fullName>
    </submittedName>
</protein>
<dbReference type="Proteomes" id="UP000214646">
    <property type="component" value="Unassembled WGS sequence"/>
</dbReference>
<dbReference type="PANTHER" id="PTHR42693">
    <property type="entry name" value="ARYLSULFATASE FAMILY MEMBER"/>
    <property type="match status" value="1"/>
</dbReference>
<feature type="signal peptide" evidence="3">
    <location>
        <begin position="1"/>
        <end position="21"/>
    </location>
</feature>
<feature type="domain" description="Sulfatase N-terminal" evidence="4">
    <location>
        <begin position="25"/>
        <end position="349"/>
    </location>
</feature>
<sequence length="595" mass="65799">MSPRRIMLVAALLIFAGAGRAADRPNVLLVITDDQGFGDLGAHGNPVVKTPGIDAFAKNSAWLKNFYVSPVCSPTRSSLLSGLYNYRTGVVDTFLGRAMMRPGVRTLAERLGEQGYRTGLFGKWHLGDNYPLRPEDRGFQTTLWHNGGGLAQPSDSPEMKPATAYFDPVLIRNGREVKTKGYCTDVFTDAALDFIAADKREPFFAYVAYNAPHDPFEVPDSLAAPYRKLDLTAAGFPKSGQPWAGPKVNTEQIAAAYGMIENIDTNFGRLLKALEEKKLADDTLVIFMTDNGPGGVRYNAGLRNRKGTVYEGGIRVPCYVRLPGRIKPGHVIEQPAAHIDLTPTILDLCHVAAKDSPAFDGRSLTALLAGTETSWPNRTIFLQWHRGNAPERYRAFAARGPRYKLVQATGVAPENTLTPKFELFDLKADPFEQTDLASDRPDEIAALKKQYDDWFTDVTKTGFDPVRVHIGSEHENPARLSRQDWRGPNAGWTADSLGYWEAFAERAGTYEFTVRSRTGFSRYELDLDFPENKQTVGPRVSGPVATPDDNKSPILQTKVNRTLPKGPVRLTARVGDVNKMRGADYLEVRFVEVAK</sequence>
<reference evidence="6" key="1">
    <citation type="submission" date="2017-06" db="EMBL/GenBank/DDBJ databases">
        <title>Genome analysis of Fimbriiglobus ruber SP5, the first member of the order Planctomycetales with confirmed chitinolytic capability.</title>
        <authorList>
            <person name="Ravin N.V."/>
            <person name="Rakitin A.L."/>
            <person name="Ivanova A.A."/>
            <person name="Beletsky A.V."/>
            <person name="Kulichevskaya I.S."/>
            <person name="Mardanov A.V."/>
            <person name="Dedysh S.N."/>
        </authorList>
    </citation>
    <scope>NUCLEOTIDE SEQUENCE [LARGE SCALE GENOMIC DNA]</scope>
    <source>
        <strain evidence="6">SP5</strain>
    </source>
</reference>
<dbReference type="AlphaFoldDB" id="A0A225EFL8"/>
<dbReference type="PANTHER" id="PTHR42693:SF53">
    <property type="entry name" value="ENDO-4-O-SULFATASE"/>
    <property type="match status" value="1"/>
</dbReference>
<comment type="similarity">
    <text evidence="1">Belongs to the sulfatase family.</text>
</comment>
<proteinExistence type="inferred from homology"/>
<accession>A0A225EFL8</accession>
<dbReference type="Pfam" id="PF00884">
    <property type="entry name" value="Sulfatase"/>
    <property type="match status" value="1"/>
</dbReference>
<dbReference type="Gene3D" id="3.30.1120.10">
    <property type="match status" value="1"/>
</dbReference>
<dbReference type="GO" id="GO:0004065">
    <property type="term" value="F:arylsulfatase activity"/>
    <property type="evidence" value="ECO:0007669"/>
    <property type="project" value="TreeGrafter"/>
</dbReference>
<evidence type="ECO:0000313" key="6">
    <source>
        <dbReference type="Proteomes" id="UP000214646"/>
    </source>
</evidence>
<evidence type="ECO:0000313" key="5">
    <source>
        <dbReference type="EMBL" id="OWK47145.1"/>
    </source>
</evidence>
<dbReference type="EMBL" id="NIDE01000001">
    <property type="protein sequence ID" value="OWK47145.1"/>
    <property type="molecule type" value="Genomic_DNA"/>
</dbReference>
<dbReference type="CDD" id="cd16146">
    <property type="entry name" value="ARS_like"/>
    <property type="match status" value="1"/>
</dbReference>
<name>A0A225EFL8_9BACT</name>
<gene>
    <name evidence="5" type="ORF">FRUB_00844</name>
</gene>
<dbReference type="Gene3D" id="3.40.720.10">
    <property type="entry name" value="Alkaline Phosphatase, subunit A"/>
    <property type="match status" value="1"/>
</dbReference>
<evidence type="ECO:0000256" key="2">
    <source>
        <dbReference type="ARBA" id="ARBA00022801"/>
    </source>
</evidence>
<evidence type="ECO:0000256" key="1">
    <source>
        <dbReference type="ARBA" id="ARBA00008779"/>
    </source>
</evidence>
<evidence type="ECO:0000259" key="4">
    <source>
        <dbReference type="Pfam" id="PF00884"/>
    </source>
</evidence>
<comment type="caution">
    <text evidence="5">The sequence shown here is derived from an EMBL/GenBank/DDBJ whole genome shotgun (WGS) entry which is preliminary data.</text>
</comment>
<evidence type="ECO:0000256" key="3">
    <source>
        <dbReference type="SAM" id="SignalP"/>
    </source>
</evidence>
<dbReference type="SUPFAM" id="SSF53649">
    <property type="entry name" value="Alkaline phosphatase-like"/>
    <property type="match status" value="1"/>
</dbReference>
<dbReference type="RefSeq" id="WP_088252282.1">
    <property type="nucleotide sequence ID" value="NZ_NIDE01000001.1"/>
</dbReference>
<dbReference type="InterPro" id="IPR000917">
    <property type="entry name" value="Sulfatase_N"/>
</dbReference>
<dbReference type="FunFam" id="3.40.720.10:FF:000070">
    <property type="entry name" value="Arylsulfatase A"/>
    <property type="match status" value="1"/>
</dbReference>
<dbReference type="InterPro" id="IPR017850">
    <property type="entry name" value="Alkaline_phosphatase_core_sf"/>
</dbReference>
<organism evidence="5 6">
    <name type="scientific">Fimbriiglobus ruber</name>
    <dbReference type="NCBI Taxonomy" id="1908690"/>
    <lineage>
        <taxon>Bacteria</taxon>
        <taxon>Pseudomonadati</taxon>
        <taxon>Planctomycetota</taxon>
        <taxon>Planctomycetia</taxon>
        <taxon>Gemmatales</taxon>
        <taxon>Gemmataceae</taxon>
        <taxon>Fimbriiglobus</taxon>
    </lineage>
</organism>
<dbReference type="InterPro" id="IPR050738">
    <property type="entry name" value="Sulfatase"/>
</dbReference>
<keyword evidence="2" id="KW-0378">Hydrolase</keyword>
<feature type="chain" id="PRO_5012850073" evidence="3">
    <location>
        <begin position="22"/>
        <end position="595"/>
    </location>
</feature>
<keyword evidence="3" id="KW-0732">Signal</keyword>